<keyword evidence="2" id="KW-1185">Reference proteome</keyword>
<protein>
    <submittedName>
        <fullName evidence="1">Uncharacterized protein</fullName>
    </submittedName>
</protein>
<evidence type="ECO:0000313" key="1">
    <source>
        <dbReference type="EMBL" id="MDL4839497.1"/>
    </source>
</evidence>
<comment type="caution">
    <text evidence="1">The sequence shown here is derived from an EMBL/GenBank/DDBJ whole genome shotgun (WGS) entry which is preliminary data.</text>
</comment>
<proteinExistence type="predicted"/>
<dbReference type="RefSeq" id="WP_285930367.1">
    <property type="nucleotide sequence ID" value="NZ_JASTZU010000016.1"/>
</dbReference>
<sequence>MKVNYIKELTAFKEWMSFHEISPNAALLWHTLMVLNNTARWMETFNAPNSIIENLSGLSSQRIESRKILMENELISYVPGEKGKAATYQMKSLVSLF</sequence>
<accession>A0ABT7L2P9</accession>
<dbReference type="Proteomes" id="UP001235343">
    <property type="component" value="Unassembled WGS sequence"/>
</dbReference>
<reference evidence="1 2" key="1">
    <citation type="submission" date="2023-06" db="EMBL/GenBank/DDBJ databases">
        <title>Aquibacillus rhizosphaerae LR5S19.</title>
        <authorList>
            <person name="Sun J.-Q."/>
        </authorList>
    </citation>
    <scope>NUCLEOTIDE SEQUENCE [LARGE SCALE GENOMIC DNA]</scope>
    <source>
        <strain evidence="1 2">LR5S19</strain>
    </source>
</reference>
<evidence type="ECO:0000313" key="2">
    <source>
        <dbReference type="Proteomes" id="UP001235343"/>
    </source>
</evidence>
<gene>
    <name evidence="1" type="ORF">QQS35_03355</name>
</gene>
<organism evidence="1 2">
    <name type="scientific">Aquibacillus rhizosphaerae</name>
    <dbReference type="NCBI Taxonomy" id="3051431"/>
    <lineage>
        <taxon>Bacteria</taxon>
        <taxon>Bacillati</taxon>
        <taxon>Bacillota</taxon>
        <taxon>Bacilli</taxon>
        <taxon>Bacillales</taxon>
        <taxon>Bacillaceae</taxon>
        <taxon>Aquibacillus</taxon>
    </lineage>
</organism>
<dbReference type="EMBL" id="JASTZU010000016">
    <property type="protein sequence ID" value="MDL4839497.1"/>
    <property type="molecule type" value="Genomic_DNA"/>
</dbReference>
<name>A0ABT7L2P9_9BACI</name>